<dbReference type="Proteomes" id="UP000241546">
    <property type="component" value="Unassembled WGS sequence"/>
</dbReference>
<feature type="region of interest" description="Disordered" evidence="5">
    <location>
        <begin position="1"/>
        <end position="103"/>
    </location>
</feature>
<reference evidence="9" key="1">
    <citation type="submission" date="2016-07" db="EMBL/GenBank/DDBJ databases">
        <title>Multiple horizontal gene transfer events from other fungi enriched the ability of initially mycotrophic Trichoderma (Ascomycota) to feed on dead plant biomass.</title>
        <authorList>
            <consortium name="DOE Joint Genome Institute"/>
            <person name="Atanasova L."/>
            <person name="Chenthamara K."/>
            <person name="Zhang J."/>
            <person name="Grujic M."/>
            <person name="Henrissat B."/>
            <person name="Kuo A."/>
            <person name="Aerts A."/>
            <person name="Salamov A."/>
            <person name="Lipzen A."/>
            <person name="Labutti K."/>
            <person name="Barry K."/>
            <person name="Miao Y."/>
            <person name="Rahimi M.J."/>
            <person name="Shen Q."/>
            <person name="Grigoriev I.V."/>
            <person name="Kubicek C.P."/>
            <person name="Druzhinina I.S."/>
        </authorList>
    </citation>
    <scope>NUCLEOTIDE SEQUENCE [LARGE SCALE GENOMIC DNA]</scope>
    <source>
        <strain evidence="9">TUCIM 6016</strain>
    </source>
</reference>
<feature type="transmembrane region" description="Helical" evidence="6">
    <location>
        <begin position="464"/>
        <end position="483"/>
    </location>
</feature>
<evidence type="ECO:0000256" key="1">
    <source>
        <dbReference type="ARBA" id="ARBA00004141"/>
    </source>
</evidence>
<feature type="transmembrane region" description="Helical" evidence="6">
    <location>
        <begin position="249"/>
        <end position="272"/>
    </location>
</feature>
<evidence type="ECO:0000256" key="3">
    <source>
        <dbReference type="ARBA" id="ARBA00022989"/>
    </source>
</evidence>
<dbReference type="Pfam" id="PF00916">
    <property type="entry name" value="Sulfate_transp"/>
    <property type="match status" value="1"/>
</dbReference>
<dbReference type="AlphaFoldDB" id="A0A2T4B8N9"/>
<evidence type="ECO:0000256" key="5">
    <source>
        <dbReference type="SAM" id="MobiDB-lite"/>
    </source>
</evidence>
<feature type="transmembrane region" description="Helical" evidence="6">
    <location>
        <begin position="550"/>
        <end position="580"/>
    </location>
</feature>
<dbReference type="PANTHER" id="PTHR11814">
    <property type="entry name" value="SULFATE TRANSPORTER"/>
    <property type="match status" value="1"/>
</dbReference>
<dbReference type="GeneID" id="36598864"/>
<feature type="transmembrane region" description="Helical" evidence="6">
    <location>
        <begin position="335"/>
        <end position="354"/>
    </location>
</feature>
<dbReference type="InterPro" id="IPR001902">
    <property type="entry name" value="SLC26A/SulP_fam"/>
</dbReference>
<feature type="transmembrane region" description="Helical" evidence="6">
    <location>
        <begin position="284"/>
        <end position="303"/>
    </location>
</feature>
<keyword evidence="3 6" id="KW-1133">Transmembrane helix</keyword>
<feature type="domain" description="STAS" evidence="7">
    <location>
        <begin position="606"/>
        <end position="738"/>
    </location>
</feature>
<dbReference type="InterPro" id="IPR036513">
    <property type="entry name" value="STAS_dom_sf"/>
</dbReference>
<gene>
    <name evidence="8" type="ORF">BBK36DRAFT_1120828</name>
</gene>
<feature type="transmembrane region" description="Helical" evidence="6">
    <location>
        <begin position="168"/>
        <end position="187"/>
    </location>
</feature>
<evidence type="ECO:0000256" key="4">
    <source>
        <dbReference type="ARBA" id="ARBA00023136"/>
    </source>
</evidence>
<dbReference type="SUPFAM" id="SSF52091">
    <property type="entry name" value="SpoIIaa-like"/>
    <property type="match status" value="1"/>
</dbReference>
<name>A0A2T4B8N9_9HYPO</name>
<accession>A0A2T4B8N9</accession>
<keyword evidence="9" id="KW-1185">Reference proteome</keyword>
<comment type="subcellular location">
    <subcellularLocation>
        <location evidence="1">Membrane</location>
        <topology evidence="1">Multi-pass membrane protein</topology>
    </subcellularLocation>
</comment>
<evidence type="ECO:0000313" key="8">
    <source>
        <dbReference type="EMBL" id="PTB65696.1"/>
    </source>
</evidence>
<dbReference type="OrthoDB" id="427213at2759"/>
<dbReference type="CDD" id="cd07042">
    <property type="entry name" value="STAS_SulP_like_sulfate_transporter"/>
    <property type="match status" value="1"/>
</dbReference>
<dbReference type="InterPro" id="IPR011547">
    <property type="entry name" value="SLC26A/SulP_dom"/>
</dbReference>
<feature type="transmembrane region" description="Helical" evidence="6">
    <location>
        <begin position="504"/>
        <end position="530"/>
    </location>
</feature>
<proteinExistence type="predicted"/>
<feature type="transmembrane region" description="Helical" evidence="6">
    <location>
        <begin position="425"/>
        <end position="444"/>
    </location>
</feature>
<keyword evidence="4 6" id="KW-0472">Membrane</keyword>
<dbReference type="EMBL" id="KZ680214">
    <property type="protein sequence ID" value="PTB65696.1"/>
    <property type="molecule type" value="Genomic_DNA"/>
</dbReference>
<dbReference type="Gene3D" id="3.30.750.24">
    <property type="entry name" value="STAS domain"/>
    <property type="match status" value="1"/>
</dbReference>
<dbReference type="InterPro" id="IPR002645">
    <property type="entry name" value="STAS_dom"/>
</dbReference>
<evidence type="ECO:0000256" key="2">
    <source>
        <dbReference type="ARBA" id="ARBA00022692"/>
    </source>
</evidence>
<dbReference type="RefSeq" id="XP_024749016.1">
    <property type="nucleotide sequence ID" value="XM_024890746.1"/>
</dbReference>
<feature type="transmembrane region" description="Helical" evidence="6">
    <location>
        <begin position="193"/>
        <end position="211"/>
    </location>
</feature>
<dbReference type="PROSITE" id="PS50801">
    <property type="entry name" value="STAS"/>
    <property type="match status" value="1"/>
</dbReference>
<evidence type="ECO:0000256" key="6">
    <source>
        <dbReference type="SAM" id="Phobius"/>
    </source>
</evidence>
<evidence type="ECO:0000259" key="7">
    <source>
        <dbReference type="PROSITE" id="PS50801"/>
    </source>
</evidence>
<dbReference type="GO" id="GO:0055085">
    <property type="term" value="P:transmembrane transport"/>
    <property type="evidence" value="ECO:0007669"/>
    <property type="project" value="InterPro"/>
</dbReference>
<sequence>MSGPPPPLTRADSSKDHRPLQPSTLRQSHTPPSRPGSGDSTSSDAYPSITAVGESTPLIRDSQSEQHGTFSPRGRSPTNGLFGGSTDDENDDENEERGRNGGFFASLTGSDDWKMWLSRRMRTSKIRHSSELAEQAGFRDTPFMYLAYYIPCLNWIQQYKLSYLKGDFIAAVTMASFYLPMALSLASNLAHVPPIYGLYGFIFNPFIYALLGSAPQMVIGPEAAGSLLVGTVVKTSVDNGGEGSEDNDVLHAQICGVVSGMAGAIVLIAGLARLGFLDSVLSRPFLRGFISAIGFVIAVDQLIPELGLAALAEEQGVNHGSSVDKIGFIFNNVGATHKLTFAVAGVSFVTIMIFRELKRRLEKRFPGVAYFPDRFLVVVVSAILCWQLDWEDKGVEVLGAVKAASGGIFEFRWPFQLAHMQHIRTAMSTSFLIAMLGFFESSVAAKSLGGSSIPGIELSANREMIALGAANLVGGMFMALPAFGGYGRSKVNKTTGAKTPMSSIFLSLLTNCAQKPVLCAMISVVAWSLIEEAPHDISFFLRVRGWTELGLMAVIFLSTIFYSLTLGMALGVGISLLMVIKHSTRPRIQILGRVPGTNRFENPESLNSRIEFIEGCLIVKIPEPLTFANTGELKARLRRLEFYGTSRAHPALPRIRSQDSNRNVIFDIHGVTSMDGSGTQVLEEIVRDYRERGVRVFFSRAPHHRDHLVWKLMDRSGIVDLCGERHFVNDVGEALRLTEYEDSVMTQ</sequence>
<feature type="compositionally biased region" description="Acidic residues" evidence="5">
    <location>
        <begin position="86"/>
        <end position="95"/>
    </location>
</feature>
<evidence type="ECO:0000313" key="9">
    <source>
        <dbReference type="Proteomes" id="UP000241546"/>
    </source>
</evidence>
<protein>
    <recommendedName>
        <fullName evidence="7">STAS domain-containing protein</fullName>
    </recommendedName>
</protein>
<dbReference type="FunFam" id="3.30.750.24:FF:000036">
    <property type="entry name" value="Putative sulfate transporter YPR003C"/>
    <property type="match status" value="1"/>
</dbReference>
<organism evidence="8 9">
    <name type="scientific">Trichoderma citrinoviride</name>
    <dbReference type="NCBI Taxonomy" id="58853"/>
    <lineage>
        <taxon>Eukaryota</taxon>
        <taxon>Fungi</taxon>
        <taxon>Dikarya</taxon>
        <taxon>Ascomycota</taxon>
        <taxon>Pezizomycotina</taxon>
        <taxon>Sordariomycetes</taxon>
        <taxon>Hypocreomycetidae</taxon>
        <taxon>Hypocreales</taxon>
        <taxon>Hypocreaceae</taxon>
        <taxon>Trichoderma</taxon>
    </lineage>
</organism>
<feature type="compositionally biased region" description="Polar residues" evidence="5">
    <location>
        <begin position="21"/>
        <end position="31"/>
    </location>
</feature>
<dbReference type="GO" id="GO:0016020">
    <property type="term" value="C:membrane"/>
    <property type="evidence" value="ECO:0007669"/>
    <property type="project" value="UniProtKB-SubCell"/>
</dbReference>
<dbReference type="Pfam" id="PF01740">
    <property type="entry name" value="STAS"/>
    <property type="match status" value="1"/>
</dbReference>
<keyword evidence="2 6" id="KW-0812">Transmembrane</keyword>